<evidence type="ECO:0000313" key="1">
    <source>
        <dbReference type="EMBL" id="KAJ7387788.1"/>
    </source>
</evidence>
<name>A0A9W9ZXF7_9CNID</name>
<accession>A0A9W9ZXF7</accession>
<dbReference type="InterPro" id="IPR004245">
    <property type="entry name" value="DUF229"/>
</dbReference>
<proteinExistence type="predicted"/>
<protein>
    <submittedName>
        <fullName evidence="2">Uncharacterized protein</fullName>
    </submittedName>
</protein>
<dbReference type="AlphaFoldDB" id="A0A9W9ZXF7"/>
<dbReference type="EMBL" id="MU825873">
    <property type="protein sequence ID" value="KAJ7387789.1"/>
    <property type="molecule type" value="Genomic_DNA"/>
</dbReference>
<organism evidence="2 3">
    <name type="scientific">Desmophyllum pertusum</name>
    <dbReference type="NCBI Taxonomy" id="174260"/>
    <lineage>
        <taxon>Eukaryota</taxon>
        <taxon>Metazoa</taxon>
        <taxon>Cnidaria</taxon>
        <taxon>Anthozoa</taxon>
        <taxon>Hexacorallia</taxon>
        <taxon>Scleractinia</taxon>
        <taxon>Caryophylliina</taxon>
        <taxon>Caryophylliidae</taxon>
        <taxon>Desmophyllum</taxon>
    </lineage>
</organism>
<dbReference type="EMBL" id="MU825873">
    <property type="protein sequence ID" value="KAJ7387788.1"/>
    <property type="molecule type" value="Genomic_DNA"/>
</dbReference>
<dbReference type="GO" id="GO:0005615">
    <property type="term" value="C:extracellular space"/>
    <property type="evidence" value="ECO:0007669"/>
    <property type="project" value="TreeGrafter"/>
</dbReference>
<sequence>MVDDIILTFNEFTPPLMKKIQPFRAVEEWLLDYEPALGVLDHTTHNGASYEEQSWWVSALQIIAVLEVKFRGQALLFAPVTAHNPKHRDYPRQTSNIDAICRTIIEQLQQKTPTYPSGIVTGQSLFSRIDEKNRTCASAGVEDHWCPCLDLATVSIDEPIVKEAAEFVARYVNNLTSQSNELTKLCQRLVLKEVKTAFREMPKEAMQRFHDTKNGTNDWCDACEAVMGAKAENNIFRDTLYQVQLVTSPN</sequence>
<evidence type="ECO:0000313" key="2">
    <source>
        <dbReference type="EMBL" id="KAJ7387789.1"/>
    </source>
</evidence>
<comment type="caution">
    <text evidence="2">The sequence shown here is derived from an EMBL/GenBank/DDBJ whole genome shotgun (WGS) entry which is preliminary data.</text>
</comment>
<reference evidence="2" key="1">
    <citation type="submission" date="2023-01" db="EMBL/GenBank/DDBJ databases">
        <title>Genome assembly of the deep-sea coral Lophelia pertusa.</title>
        <authorList>
            <person name="Herrera S."/>
            <person name="Cordes E."/>
        </authorList>
    </citation>
    <scope>NUCLEOTIDE SEQUENCE</scope>
    <source>
        <strain evidence="2">USNM1676648</strain>
        <tissue evidence="2">Polyp</tissue>
    </source>
</reference>
<dbReference type="PANTHER" id="PTHR10974">
    <property type="entry name" value="FI08016P-RELATED"/>
    <property type="match status" value="1"/>
</dbReference>
<evidence type="ECO:0000313" key="3">
    <source>
        <dbReference type="Proteomes" id="UP001163046"/>
    </source>
</evidence>
<dbReference type="PANTHER" id="PTHR10974:SF1">
    <property type="entry name" value="FI08016P-RELATED"/>
    <property type="match status" value="1"/>
</dbReference>
<dbReference type="Proteomes" id="UP001163046">
    <property type="component" value="Unassembled WGS sequence"/>
</dbReference>
<dbReference type="OrthoDB" id="5948429at2759"/>
<keyword evidence="3" id="KW-1185">Reference proteome</keyword>
<dbReference type="Pfam" id="PF02995">
    <property type="entry name" value="DUF229"/>
    <property type="match status" value="1"/>
</dbReference>
<gene>
    <name evidence="1" type="ORF">OS493_001132</name>
    <name evidence="2" type="ORF">OS493_001133</name>
</gene>